<evidence type="ECO:0000313" key="7">
    <source>
        <dbReference type="EMBL" id="KZE76728.1"/>
    </source>
</evidence>
<name>A0A163WRF2_9FLAO</name>
<dbReference type="Gene3D" id="3.40.30.10">
    <property type="entry name" value="Glutaredoxin"/>
    <property type="match status" value="1"/>
</dbReference>
<evidence type="ECO:0000256" key="1">
    <source>
        <dbReference type="ARBA" id="ARBA00004196"/>
    </source>
</evidence>
<dbReference type="RefSeq" id="WP_038985718.1">
    <property type="nucleotide sequence ID" value="NZ_JWJO01000015.1"/>
</dbReference>
<keyword evidence="3" id="KW-1015">Disulfide bond</keyword>
<dbReference type="PANTHER" id="PTHR42852">
    <property type="entry name" value="THIOL:DISULFIDE INTERCHANGE PROTEIN DSBE"/>
    <property type="match status" value="1"/>
</dbReference>
<dbReference type="PROSITE" id="PS51352">
    <property type="entry name" value="THIOREDOXIN_2"/>
    <property type="match status" value="1"/>
</dbReference>
<dbReference type="CDD" id="cd02966">
    <property type="entry name" value="TlpA_like_family"/>
    <property type="match status" value="1"/>
</dbReference>
<feature type="domain" description="Thioredoxin" evidence="6">
    <location>
        <begin position="248"/>
        <end position="393"/>
    </location>
</feature>
<evidence type="ECO:0000256" key="5">
    <source>
        <dbReference type="SAM" id="SignalP"/>
    </source>
</evidence>
<dbReference type="InterPro" id="IPR050553">
    <property type="entry name" value="Thioredoxin_ResA/DsbE_sf"/>
</dbReference>
<keyword evidence="4" id="KW-0676">Redox-active center</keyword>
<dbReference type="InterPro" id="IPR013766">
    <property type="entry name" value="Thioredoxin_domain"/>
</dbReference>
<dbReference type="Pfam" id="PF13905">
    <property type="entry name" value="Thioredoxin_8"/>
    <property type="match status" value="1"/>
</dbReference>
<gene>
    <name evidence="7" type="ORF">AV926_15065</name>
</gene>
<dbReference type="EMBL" id="LQNU01000075">
    <property type="protein sequence ID" value="KZE76728.1"/>
    <property type="molecule type" value="Genomic_DNA"/>
</dbReference>
<feature type="signal peptide" evidence="5">
    <location>
        <begin position="1"/>
        <end position="33"/>
    </location>
</feature>
<dbReference type="InterPro" id="IPR036249">
    <property type="entry name" value="Thioredoxin-like_sf"/>
</dbReference>
<dbReference type="OrthoDB" id="710833at2"/>
<protein>
    <recommendedName>
        <fullName evidence="6">Thioredoxin domain-containing protein</fullName>
    </recommendedName>
</protein>
<comment type="caution">
    <text evidence="7">The sequence shown here is derived from an EMBL/GenBank/DDBJ whole genome shotgun (WGS) entry which is preliminary data.</text>
</comment>
<dbReference type="GO" id="GO:0017004">
    <property type="term" value="P:cytochrome complex assembly"/>
    <property type="evidence" value="ECO:0007669"/>
    <property type="project" value="UniProtKB-KW"/>
</dbReference>
<keyword evidence="8" id="KW-1185">Reference proteome</keyword>
<dbReference type="PANTHER" id="PTHR42852:SF6">
    <property type="entry name" value="THIOL:DISULFIDE INTERCHANGE PROTEIN DSBE"/>
    <property type="match status" value="1"/>
</dbReference>
<evidence type="ECO:0000256" key="4">
    <source>
        <dbReference type="ARBA" id="ARBA00023284"/>
    </source>
</evidence>
<dbReference type="GO" id="GO:0030313">
    <property type="term" value="C:cell envelope"/>
    <property type="evidence" value="ECO:0007669"/>
    <property type="project" value="UniProtKB-SubCell"/>
</dbReference>
<dbReference type="SUPFAM" id="SSF52833">
    <property type="entry name" value="Thioredoxin-like"/>
    <property type="match status" value="1"/>
</dbReference>
<comment type="subcellular location">
    <subcellularLocation>
        <location evidence="1">Cell envelope</location>
    </subcellularLocation>
</comment>
<dbReference type="PROSITE" id="PS51257">
    <property type="entry name" value="PROKAR_LIPOPROTEIN"/>
    <property type="match status" value="1"/>
</dbReference>
<dbReference type="Proteomes" id="UP000076630">
    <property type="component" value="Unassembled WGS sequence"/>
</dbReference>
<reference evidence="7 8" key="1">
    <citation type="submission" date="2016-01" db="EMBL/GenBank/DDBJ databases">
        <title>Whole genome sequencing of Myroides marinus L41.</title>
        <authorList>
            <person name="Hong K.W."/>
        </authorList>
    </citation>
    <scope>NUCLEOTIDE SEQUENCE [LARGE SCALE GENOMIC DNA]</scope>
    <source>
        <strain evidence="7 8">L41</strain>
    </source>
</reference>
<keyword evidence="5" id="KW-0732">Signal</keyword>
<proteinExistence type="predicted"/>
<evidence type="ECO:0000313" key="8">
    <source>
        <dbReference type="Proteomes" id="UP000076630"/>
    </source>
</evidence>
<accession>A0A163WRF2</accession>
<feature type="chain" id="PRO_5007847168" description="Thioredoxin domain-containing protein" evidence="5">
    <location>
        <begin position="34"/>
        <end position="393"/>
    </location>
</feature>
<evidence type="ECO:0000259" key="6">
    <source>
        <dbReference type="PROSITE" id="PS51352"/>
    </source>
</evidence>
<organism evidence="7 8">
    <name type="scientific">Myroides marinus</name>
    <dbReference type="NCBI Taxonomy" id="703342"/>
    <lineage>
        <taxon>Bacteria</taxon>
        <taxon>Pseudomonadati</taxon>
        <taxon>Bacteroidota</taxon>
        <taxon>Flavobacteriia</taxon>
        <taxon>Flavobacteriales</taxon>
        <taxon>Flavobacteriaceae</taxon>
        <taxon>Myroides</taxon>
    </lineage>
</organism>
<sequence length="393" mass="45906">MTTAKKSLTITYYQLRKVITILFIVLSSSSCIAQTNNELTITSSEIGKSNGYRIKAYDSISNSLKIIAFGPFNGNPLKIDNPFKSVQLAEFTLLINDTIEYMQFPFIGEAGNLNINKEQQLYDSNQTPINAKLDELKRDLLKRSWSIRILEDDFQHYFMHRLHSEQELWAERNNIIQKRKEFTDYYTALIREHLHTPLGPFLLRQSTMLRLDYDFSEEDMVEEFMVNKANYKFLKSAYGWPWHLDNIFYTRSIIPDFTVRQNGDIPFDFYPIIYKNELTLLEFWASWCAPCIQANKDIAILYNQYKDKGFAPVSFNVDRMTDQSSQDLAKRFNITWASTYQNMPVPGILSRVFTVTSVPVNYLVNKRGIIVAKNLRGDELKNFVTNYFTTLQQ</sequence>
<evidence type="ECO:0000256" key="3">
    <source>
        <dbReference type="ARBA" id="ARBA00023157"/>
    </source>
</evidence>
<dbReference type="AlphaFoldDB" id="A0A163WRF2"/>
<evidence type="ECO:0000256" key="2">
    <source>
        <dbReference type="ARBA" id="ARBA00022748"/>
    </source>
</evidence>
<keyword evidence="2" id="KW-0201">Cytochrome c-type biogenesis</keyword>
<dbReference type="InterPro" id="IPR012336">
    <property type="entry name" value="Thioredoxin-like_fold"/>
</dbReference>